<dbReference type="PROSITE" id="PS00211">
    <property type="entry name" value="ABC_TRANSPORTER_1"/>
    <property type="match status" value="1"/>
</dbReference>
<evidence type="ECO:0000256" key="6">
    <source>
        <dbReference type="ARBA" id="ARBA00022840"/>
    </source>
</evidence>
<evidence type="ECO:0000256" key="4">
    <source>
        <dbReference type="ARBA" id="ARBA00022475"/>
    </source>
</evidence>
<keyword evidence="6 12" id="KW-0067">ATP-binding</keyword>
<reference evidence="12 13" key="2">
    <citation type="submission" date="2023-10" db="EMBL/GenBank/DDBJ databases">
        <authorList>
            <person name="Choi B."/>
        </authorList>
    </citation>
    <scope>NUCLEOTIDE SEQUENCE [LARGE SCALE GENOMIC DNA]</scope>
    <source>
        <strain evidence="12 13">UMB0959</strain>
    </source>
</reference>
<dbReference type="AlphaFoldDB" id="A0AAF0YL40"/>
<evidence type="ECO:0000313" key="12">
    <source>
        <dbReference type="EMBL" id="WOS95729.1"/>
    </source>
</evidence>
<dbReference type="SUPFAM" id="SSF52540">
    <property type="entry name" value="P-loop containing nucleoside triphosphate hydrolases"/>
    <property type="match status" value="1"/>
</dbReference>
<keyword evidence="5" id="KW-0547">Nucleotide-binding</keyword>
<dbReference type="GO" id="GO:0098796">
    <property type="term" value="C:membrane protein complex"/>
    <property type="evidence" value="ECO:0007669"/>
    <property type="project" value="UniProtKB-ARBA"/>
</dbReference>
<dbReference type="FunFam" id="3.40.50.300:FF:000032">
    <property type="entry name" value="Export ABC transporter ATP-binding protein"/>
    <property type="match status" value="1"/>
</dbReference>
<dbReference type="CDD" id="cd03255">
    <property type="entry name" value="ABC_MJ0796_LolCDE_FtsE"/>
    <property type="match status" value="1"/>
</dbReference>
<dbReference type="Proteomes" id="UP000243626">
    <property type="component" value="Chromosome"/>
</dbReference>
<dbReference type="InterPro" id="IPR003439">
    <property type="entry name" value="ABC_transporter-like_ATP-bd"/>
</dbReference>
<proteinExistence type="inferred from homology"/>
<protein>
    <recommendedName>
        <fullName evidence="9">Putative hemin import ATP-binding protein HrtA</fullName>
    </recommendedName>
</protein>
<comment type="function">
    <text evidence="10">Part of the ABC transporter complex hrt involved in hemin import. Responsible for energy coupling to the transport system.</text>
</comment>
<evidence type="ECO:0000313" key="13">
    <source>
        <dbReference type="Proteomes" id="UP000243626"/>
    </source>
</evidence>
<comment type="subcellular location">
    <subcellularLocation>
        <location evidence="1">Cell membrane</location>
        <topology evidence="1">Peripheral membrane protein</topology>
    </subcellularLocation>
</comment>
<dbReference type="GO" id="GO:0005524">
    <property type="term" value="F:ATP binding"/>
    <property type="evidence" value="ECO:0007669"/>
    <property type="project" value="UniProtKB-KW"/>
</dbReference>
<dbReference type="InterPro" id="IPR017911">
    <property type="entry name" value="MacB-like_ATP-bd"/>
</dbReference>
<evidence type="ECO:0000256" key="3">
    <source>
        <dbReference type="ARBA" id="ARBA00022448"/>
    </source>
</evidence>
<dbReference type="InterPro" id="IPR015854">
    <property type="entry name" value="ABC_transpr_LolD-like"/>
</dbReference>
<organism evidence="12 13">
    <name type="scientific">Nosocomiicoccus massiliensis</name>
    <dbReference type="NCBI Taxonomy" id="1232430"/>
    <lineage>
        <taxon>Bacteria</taxon>
        <taxon>Bacillati</taxon>
        <taxon>Bacillota</taxon>
        <taxon>Bacilli</taxon>
        <taxon>Bacillales</taxon>
        <taxon>Staphylococcaceae</taxon>
        <taxon>Nosocomiicoccus</taxon>
    </lineage>
</organism>
<evidence type="ECO:0000256" key="5">
    <source>
        <dbReference type="ARBA" id="ARBA00022741"/>
    </source>
</evidence>
<keyword evidence="7" id="KW-0472">Membrane</keyword>
<dbReference type="InterPro" id="IPR017871">
    <property type="entry name" value="ABC_transporter-like_CS"/>
</dbReference>
<evidence type="ECO:0000259" key="11">
    <source>
        <dbReference type="PROSITE" id="PS50893"/>
    </source>
</evidence>
<dbReference type="RefSeq" id="WP_102167077.1">
    <property type="nucleotide sequence ID" value="NZ_CP136964.1"/>
</dbReference>
<feature type="domain" description="ABC transporter" evidence="11">
    <location>
        <begin position="2"/>
        <end position="222"/>
    </location>
</feature>
<evidence type="ECO:0000256" key="1">
    <source>
        <dbReference type="ARBA" id="ARBA00004202"/>
    </source>
</evidence>
<reference evidence="13" key="1">
    <citation type="submission" date="2017-09" db="EMBL/GenBank/DDBJ databases">
        <title>Bacterial strain isolated from the female urinary microbiota.</title>
        <authorList>
            <person name="Thomas-White K."/>
            <person name="Kumar N."/>
            <person name="Forster S."/>
            <person name="Putonti C."/>
            <person name="Lawley T."/>
            <person name="Wolfe A.J."/>
        </authorList>
    </citation>
    <scope>NUCLEOTIDE SEQUENCE [LARGE SCALE GENOMIC DNA]</scope>
    <source>
        <strain evidence="13">UMB0959</strain>
    </source>
</reference>
<dbReference type="PROSITE" id="PS50893">
    <property type="entry name" value="ABC_TRANSPORTER_2"/>
    <property type="match status" value="1"/>
</dbReference>
<evidence type="ECO:0000256" key="7">
    <source>
        <dbReference type="ARBA" id="ARBA00023136"/>
    </source>
</evidence>
<gene>
    <name evidence="12" type="ORF">CJ229_006445</name>
</gene>
<dbReference type="GO" id="GO:0022857">
    <property type="term" value="F:transmembrane transporter activity"/>
    <property type="evidence" value="ECO:0007669"/>
    <property type="project" value="TreeGrafter"/>
</dbReference>
<comment type="similarity">
    <text evidence="8">Belongs to the ABC transporter superfamily. HrtA family.</text>
</comment>
<comment type="subunit">
    <text evidence="2">The complex is composed of two ATP-binding proteins (HrtA), two transmembrane proteins (HrtB) and a solute-binding protein.</text>
</comment>
<dbReference type="Pfam" id="PF00005">
    <property type="entry name" value="ABC_tran"/>
    <property type="match status" value="1"/>
</dbReference>
<accession>A0AAF0YL40</accession>
<dbReference type="KEGG" id="nmy:CJ229_006445"/>
<dbReference type="Gene3D" id="3.40.50.300">
    <property type="entry name" value="P-loop containing nucleotide triphosphate hydrolases"/>
    <property type="match status" value="1"/>
</dbReference>
<dbReference type="SMART" id="SM00382">
    <property type="entry name" value="AAA"/>
    <property type="match status" value="1"/>
</dbReference>
<dbReference type="InterPro" id="IPR027417">
    <property type="entry name" value="P-loop_NTPase"/>
</dbReference>
<keyword evidence="4" id="KW-1003">Cell membrane</keyword>
<dbReference type="PANTHER" id="PTHR24220">
    <property type="entry name" value="IMPORT ATP-BINDING PROTEIN"/>
    <property type="match status" value="1"/>
</dbReference>
<dbReference type="InterPro" id="IPR003593">
    <property type="entry name" value="AAA+_ATPase"/>
</dbReference>
<sequence length="222" mass="24894">MLKFEEVSKEFKDGKEIIEAVQPVSLTLNKGELVAIIGPSGSGKSTFLTMAGALQKPSKGIISIDDEKITNLNDKELAKLRLEKIGFILQTSNLVDFLTVSQQFELLKKYKKDVISDEKLDQLLKRLDLDKTKNQLPSEISGGQRQRVAIAKALYTDPAIILADEPTASLDTNNALEVMEILRELTKEYDKTTIIVTHDNRLIQYSDRVLEMIDGKLTETKQ</sequence>
<evidence type="ECO:0000256" key="8">
    <source>
        <dbReference type="ARBA" id="ARBA00024359"/>
    </source>
</evidence>
<dbReference type="PANTHER" id="PTHR24220:SF666">
    <property type="entry name" value="HEMIN IMPORT ATP-BINDING PROTEIN HRTA-RELATED"/>
    <property type="match status" value="1"/>
</dbReference>
<evidence type="ECO:0000256" key="9">
    <source>
        <dbReference type="ARBA" id="ARBA00024432"/>
    </source>
</evidence>
<keyword evidence="3" id="KW-0813">Transport</keyword>
<dbReference type="GO" id="GO:0005886">
    <property type="term" value="C:plasma membrane"/>
    <property type="evidence" value="ECO:0007669"/>
    <property type="project" value="UniProtKB-SubCell"/>
</dbReference>
<dbReference type="EMBL" id="CP136964">
    <property type="protein sequence ID" value="WOS95729.1"/>
    <property type="molecule type" value="Genomic_DNA"/>
</dbReference>
<evidence type="ECO:0000256" key="2">
    <source>
        <dbReference type="ARBA" id="ARBA00011131"/>
    </source>
</evidence>
<evidence type="ECO:0000256" key="10">
    <source>
        <dbReference type="ARBA" id="ARBA00024721"/>
    </source>
</evidence>
<keyword evidence="13" id="KW-1185">Reference proteome</keyword>
<dbReference type="GO" id="GO:0016887">
    <property type="term" value="F:ATP hydrolysis activity"/>
    <property type="evidence" value="ECO:0007669"/>
    <property type="project" value="InterPro"/>
</dbReference>
<name>A0AAF0YL40_9STAP</name>